<accession>K0T9H1</accession>
<dbReference type="Proteomes" id="UP000266841">
    <property type="component" value="Unassembled WGS sequence"/>
</dbReference>
<comment type="caution">
    <text evidence="1">The sequence shown here is derived from an EMBL/GenBank/DDBJ whole genome shotgun (WGS) entry which is preliminary data.</text>
</comment>
<organism evidence="1 2">
    <name type="scientific">Thalassiosira oceanica</name>
    <name type="common">Marine diatom</name>
    <dbReference type="NCBI Taxonomy" id="159749"/>
    <lineage>
        <taxon>Eukaryota</taxon>
        <taxon>Sar</taxon>
        <taxon>Stramenopiles</taxon>
        <taxon>Ochrophyta</taxon>
        <taxon>Bacillariophyta</taxon>
        <taxon>Coscinodiscophyceae</taxon>
        <taxon>Thalassiosirophycidae</taxon>
        <taxon>Thalassiosirales</taxon>
        <taxon>Thalassiosiraceae</taxon>
        <taxon>Thalassiosira</taxon>
    </lineage>
</organism>
<gene>
    <name evidence="1" type="ORF">THAOC_02870</name>
</gene>
<feature type="non-terminal residue" evidence="1">
    <location>
        <position position="85"/>
    </location>
</feature>
<protein>
    <submittedName>
        <fullName evidence="1">Uncharacterized protein</fullName>
    </submittedName>
</protein>
<reference evidence="1 2" key="1">
    <citation type="journal article" date="2012" name="Genome Biol.">
        <title>Genome and low-iron response of an oceanic diatom adapted to chronic iron limitation.</title>
        <authorList>
            <person name="Lommer M."/>
            <person name="Specht M."/>
            <person name="Roy A.S."/>
            <person name="Kraemer L."/>
            <person name="Andreson R."/>
            <person name="Gutowska M.A."/>
            <person name="Wolf J."/>
            <person name="Bergner S.V."/>
            <person name="Schilhabel M.B."/>
            <person name="Klostermeier U.C."/>
            <person name="Beiko R.G."/>
            <person name="Rosenstiel P."/>
            <person name="Hippler M."/>
            <person name="Laroche J."/>
        </authorList>
    </citation>
    <scope>NUCLEOTIDE SEQUENCE [LARGE SCALE GENOMIC DNA]</scope>
    <source>
        <strain evidence="1 2">CCMP1005</strain>
    </source>
</reference>
<name>K0T9H1_THAOC</name>
<sequence length="85" mass="8623">MFSASASIRSTARSDMSGSVVGSLTARTQGLGLASTTGTTIGPLKHVSVAGYLQTQAANKDNHDKVKQLMSVTTGAAQLSAIKQG</sequence>
<evidence type="ECO:0000313" key="1">
    <source>
        <dbReference type="EMBL" id="EJK75403.1"/>
    </source>
</evidence>
<dbReference type="AlphaFoldDB" id="K0T9H1"/>
<evidence type="ECO:0000313" key="2">
    <source>
        <dbReference type="Proteomes" id="UP000266841"/>
    </source>
</evidence>
<proteinExistence type="predicted"/>
<dbReference type="EMBL" id="AGNL01002951">
    <property type="protein sequence ID" value="EJK75403.1"/>
    <property type="molecule type" value="Genomic_DNA"/>
</dbReference>
<keyword evidence="2" id="KW-1185">Reference proteome</keyword>